<dbReference type="Pfam" id="PF22422">
    <property type="entry name" value="MGH1-like_GH"/>
    <property type="match status" value="1"/>
</dbReference>
<name>A0ABT3FTN3_9BACT</name>
<keyword evidence="2" id="KW-0326">Glycosidase</keyword>
<dbReference type="Gene3D" id="1.50.10.10">
    <property type="match status" value="1"/>
</dbReference>
<dbReference type="SUPFAM" id="SSF48208">
    <property type="entry name" value="Six-hairpin glycosidases"/>
    <property type="match status" value="1"/>
</dbReference>
<organism evidence="2 3">
    <name type="scientific">Luteolibacter flavescens</name>
    <dbReference type="NCBI Taxonomy" id="1859460"/>
    <lineage>
        <taxon>Bacteria</taxon>
        <taxon>Pseudomonadati</taxon>
        <taxon>Verrucomicrobiota</taxon>
        <taxon>Verrucomicrobiia</taxon>
        <taxon>Verrucomicrobiales</taxon>
        <taxon>Verrucomicrobiaceae</taxon>
        <taxon>Luteolibacter</taxon>
    </lineage>
</organism>
<dbReference type="InterPro" id="IPR008928">
    <property type="entry name" value="6-hairpin_glycosidase_sf"/>
</dbReference>
<gene>
    <name evidence="2" type="ORF">OKA04_18215</name>
</gene>
<dbReference type="InterPro" id="IPR012341">
    <property type="entry name" value="6hp_glycosidase-like_sf"/>
</dbReference>
<evidence type="ECO:0000259" key="1">
    <source>
        <dbReference type="Pfam" id="PF22422"/>
    </source>
</evidence>
<dbReference type="EMBL" id="JAPDDS010000011">
    <property type="protein sequence ID" value="MCW1886679.1"/>
    <property type="molecule type" value="Genomic_DNA"/>
</dbReference>
<dbReference type="GO" id="GO:0016798">
    <property type="term" value="F:hydrolase activity, acting on glycosyl bonds"/>
    <property type="evidence" value="ECO:0007669"/>
    <property type="project" value="UniProtKB-KW"/>
</dbReference>
<feature type="domain" description="Mannosylglycerate hydrolase MGH1-like glycoside hydrolase" evidence="1">
    <location>
        <begin position="52"/>
        <end position="378"/>
    </location>
</feature>
<dbReference type="PANTHER" id="PTHR23403">
    <property type="entry name" value="TREHALASE"/>
    <property type="match status" value="1"/>
</dbReference>
<dbReference type="InterPro" id="IPR001661">
    <property type="entry name" value="Glyco_hydro_37"/>
</dbReference>
<keyword evidence="3" id="KW-1185">Reference proteome</keyword>
<keyword evidence="2" id="KW-0378">Hydrolase</keyword>
<reference evidence="2 3" key="1">
    <citation type="submission" date="2022-10" db="EMBL/GenBank/DDBJ databases">
        <title>Luteolibacter flavescens strain MCCC 1K03193, whole genome shotgun sequencing project.</title>
        <authorList>
            <person name="Zhao G."/>
            <person name="Shen L."/>
        </authorList>
    </citation>
    <scope>NUCLEOTIDE SEQUENCE [LARGE SCALE GENOMIC DNA]</scope>
    <source>
        <strain evidence="2 3">MCCC 1K03193</strain>
    </source>
</reference>
<proteinExistence type="predicted"/>
<protein>
    <submittedName>
        <fullName evidence="2">Trehalase family glycosidase</fullName>
    </submittedName>
</protein>
<dbReference type="PANTHER" id="PTHR23403:SF1">
    <property type="entry name" value="TREHALASE"/>
    <property type="match status" value="1"/>
</dbReference>
<sequence>MELQQAPPRQTSTTRHDARREVVRHLDRLRPQVIMPARGFIRYPYCIPGGFYEQQWDWDGFFISCHLASRDPARPEYLKYWTLNVLNSVLPDGDVAACISTEGVRARLPSLRLKPFLAQGAELAGRLGGDDSWLVPHYDEIVRIVTRREASHRDAATGLYAWEDAMSSGADNNVAVTNDPEARRKMAAADVNAFQYREYEALSRLADRLGHAEDARRFATMASKLSAAMMKHLWSPDDVSFWTMDLRDGTWRRRVSYSNFVPLWAGLVPRVHAREMIRRYLWNADHLLSPHGLRSLSARDPDYNNVNMIDPHSNWQGPIWPIVNYFYFTALVRYGFADEAEELVDRLCRLYLDDIEFCGSLHENYDAETGRPLAPSADQSATGREGGFVGWNLLLQDMIEVVEGREHPLFI</sequence>
<dbReference type="Proteomes" id="UP001207930">
    <property type="component" value="Unassembled WGS sequence"/>
</dbReference>
<dbReference type="InterPro" id="IPR054491">
    <property type="entry name" value="MGH1-like_GH"/>
</dbReference>
<comment type="caution">
    <text evidence="2">The sequence shown here is derived from an EMBL/GenBank/DDBJ whole genome shotgun (WGS) entry which is preliminary data.</text>
</comment>
<evidence type="ECO:0000313" key="3">
    <source>
        <dbReference type="Proteomes" id="UP001207930"/>
    </source>
</evidence>
<accession>A0ABT3FTN3</accession>
<dbReference type="RefSeq" id="WP_264502634.1">
    <property type="nucleotide sequence ID" value="NZ_JAPDDS010000011.1"/>
</dbReference>
<evidence type="ECO:0000313" key="2">
    <source>
        <dbReference type="EMBL" id="MCW1886679.1"/>
    </source>
</evidence>